<dbReference type="PANTHER" id="PTHR11362">
    <property type="entry name" value="PHOSPHATIDYLETHANOLAMINE-BINDING PROTEIN"/>
    <property type="match status" value="1"/>
</dbReference>
<gene>
    <name evidence="11" type="ORF">LAZ67_1008212</name>
</gene>
<organism evidence="11 12">
    <name type="scientific">Cordylochernes scorpioides</name>
    <dbReference type="NCBI Taxonomy" id="51811"/>
    <lineage>
        <taxon>Eukaryota</taxon>
        <taxon>Metazoa</taxon>
        <taxon>Ecdysozoa</taxon>
        <taxon>Arthropoda</taxon>
        <taxon>Chelicerata</taxon>
        <taxon>Arachnida</taxon>
        <taxon>Pseudoscorpiones</taxon>
        <taxon>Cheliferoidea</taxon>
        <taxon>Chernetidae</taxon>
        <taxon>Cordylochernes</taxon>
    </lineage>
</organism>
<protein>
    <recommendedName>
        <fullName evidence="8">Large ribosomal subunit protein mL38</fullName>
    </recommendedName>
    <alternativeName>
        <fullName evidence="9">39S ribosomal protein L38, mitochondrial</fullName>
    </alternativeName>
</protein>
<evidence type="ECO:0000256" key="8">
    <source>
        <dbReference type="ARBA" id="ARBA00039444"/>
    </source>
</evidence>
<evidence type="ECO:0000256" key="3">
    <source>
        <dbReference type="ARBA" id="ARBA00022980"/>
    </source>
</evidence>
<evidence type="ECO:0000256" key="2">
    <source>
        <dbReference type="ARBA" id="ARBA00022946"/>
    </source>
</evidence>
<comment type="subcellular location">
    <subcellularLocation>
        <location evidence="1">Mitochondrion</location>
    </subcellularLocation>
</comment>
<dbReference type="SUPFAM" id="SSF49777">
    <property type="entry name" value="PEBP-like"/>
    <property type="match status" value="1"/>
</dbReference>
<dbReference type="InterPro" id="IPR036610">
    <property type="entry name" value="PEBP-like_sf"/>
</dbReference>
<comment type="similarity">
    <text evidence="7">Belongs to the phosphatidylethanolamine-binding protein family. Mitochondrion-specific ribosomal protein mL38 subfamily.</text>
</comment>
<dbReference type="PANTHER" id="PTHR11362:SF133">
    <property type="entry name" value="LARGE RIBOSOMAL SUBUNIT PROTEIN ML38"/>
    <property type="match status" value="1"/>
</dbReference>
<dbReference type="InterPro" id="IPR008914">
    <property type="entry name" value="PEBP"/>
</dbReference>
<keyword evidence="6" id="KW-0687">Ribonucleoprotein</keyword>
<dbReference type="Proteomes" id="UP001235939">
    <property type="component" value="Chromosome 01"/>
</dbReference>
<evidence type="ECO:0000256" key="10">
    <source>
        <dbReference type="SAM" id="SignalP"/>
    </source>
</evidence>
<keyword evidence="4" id="KW-0175">Coiled coil</keyword>
<keyword evidence="12" id="KW-1185">Reference proteome</keyword>
<evidence type="ECO:0000256" key="5">
    <source>
        <dbReference type="ARBA" id="ARBA00023128"/>
    </source>
</evidence>
<dbReference type="EMBL" id="CP092863">
    <property type="protein sequence ID" value="UYV62204.1"/>
    <property type="molecule type" value="Genomic_DNA"/>
</dbReference>
<feature type="chain" id="PRO_5045150570" description="Large ribosomal subunit protein mL38" evidence="10">
    <location>
        <begin position="27"/>
        <end position="434"/>
    </location>
</feature>
<name>A0ABY6JZT6_9ARAC</name>
<evidence type="ECO:0000256" key="7">
    <source>
        <dbReference type="ARBA" id="ARBA00038016"/>
    </source>
</evidence>
<reference evidence="11 12" key="1">
    <citation type="submission" date="2022-01" db="EMBL/GenBank/DDBJ databases">
        <title>A chromosomal length assembly of Cordylochernes scorpioides.</title>
        <authorList>
            <person name="Zeh D."/>
            <person name="Zeh J."/>
        </authorList>
    </citation>
    <scope>NUCLEOTIDE SEQUENCE [LARGE SCALE GENOMIC DNA]</scope>
    <source>
        <strain evidence="11">IN4F17</strain>
        <tissue evidence="11">Whole Body</tissue>
    </source>
</reference>
<dbReference type="Gene3D" id="3.90.280.10">
    <property type="entry name" value="PEBP-like"/>
    <property type="match status" value="1"/>
</dbReference>
<keyword evidence="5" id="KW-0496">Mitochondrion</keyword>
<evidence type="ECO:0000256" key="4">
    <source>
        <dbReference type="ARBA" id="ARBA00023054"/>
    </source>
</evidence>
<keyword evidence="2" id="KW-0809">Transit peptide</keyword>
<evidence type="ECO:0000256" key="9">
    <source>
        <dbReference type="ARBA" id="ARBA00041206"/>
    </source>
</evidence>
<feature type="signal peptide" evidence="10">
    <location>
        <begin position="1"/>
        <end position="26"/>
    </location>
</feature>
<keyword evidence="10" id="KW-0732">Signal</keyword>
<evidence type="ECO:0000313" key="12">
    <source>
        <dbReference type="Proteomes" id="UP001235939"/>
    </source>
</evidence>
<evidence type="ECO:0000313" key="11">
    <source>
        <dbReference type="EMBL" id="UYV62204.1"/>
    </source>
</evidence>
<proteinExistence type="inferred from homology"/>
<sequence>MRADDKMKGIVCYVFLQLLLLQDVMTQTIPELDLKGRDLDIEKKINIGFAKPPTSLPDTKERQAIIKEVKKSLGGLGRSSRTKKLNISLEEARKNWLKENGPEEIKRIAEHYGVYESLYQHGYFLPYLPINIYYDYDAESVTPVYHGNIIYAKETQSAPTVKFNSGPEDLWTLVLTNPDGHLEDNNSEYLHWLVANIKGGDLSTGETIVDYLRPIPYLGTGYHRYIFVLYKQDGRLDFSQYKKEQPCLNLPDRTFKTYDFYKSHQQELTPASLAFFQSVWDTSVKDFLHHTLKMKEPHFEYVQPPDYFCDQTDYPHLEPFNLYLDKYRPPKDLRKEVFLKRMSFVDPFKDEPPKAKFPNIKTSAETYDTPEWRWAVLWKQDNRIGRFRELEPYSAYPRPPFKPWTGRRLKSTDHDELGNRRVEGQVYYDTIVNE</sequence>
<evidence type="ECO:0000256" key="1">
    <source>
        <dbReference type="ARBA" id="ARBA00004173"/>
    </source>
</evidence>
<dbReference type="Pfam" id="PF01161">
    <property type="entry name" value="PBP"/>
    <property type="match status" value="1"/>
</dbReference>
<keyword evidence="3" id="KW-0689">Ribosomal protein</keyword>
<dbReference type="CDD" id="cd00866">
    <property type="entry name" value="PEBP_euk"/>
    <property type="match status" value="1"/>
</dbReference>
<accession>A0ABY6JZT6</accession>
<evidence type="ECO:0000256" key="6">
    <source>
        <dbReference type="ARBA" id="ARBA00023274"/>
    </source>
</evidence>
<dbReference type="InterPro" id="IPR035810">
    <property type="entry name" value="PEBP_euk"/>
</dbReference>